<dbReference type="InterPro" id="IPR012349">
    <property type="entry name" value="Split_barrel_FMN-bd"/>
</dbReference>
<gene>
    <name evidence="2" type="ORF">AYR53_04775</name>
</gene>
<reference evidence="2 3" key="1">
    <citation type="submission" date="2016-03" db="EMBL/GenBank/DDBJ databases">
        <title>Pediococcus and Lactobacillus from brewery environment - whole genome sequencing and assembly.</title>
        <authorList>
            <person name="Behr J."/>
            <person name="Geissler A.J."/>
            <person name="Vogel R.F."/>
        </authorList>
    </citation>
    <scope>NUCLEOTIDE SEQUENCE [LARGE SCALE GENOMIC DNA]</scope>
    <source>
        <strain evidence="2 3">TMW 1.1989</strain>
    </source>
</reference>
<evidence type="ECO:0000259" key="1">
    <source>
        <dbReference type="Pfam" id="PF22696"/>
    </source>
</evidence>
<dbReference type="Proteomes" id="UP000078582">
    <property type="component" value="Chromosome"/>
</dbReference>
<dbReference type="InterPro" id="IPR055196">
    <property type="entry name" value="Putative_PNPOx_2"/>
</dbReference>
<dbReference type="Pfam" id="PF22696">
    <property type="entry name" value="Putative_PNPOx_2"/>
    <property type="match status" value="1"/>
</dbReference>
<dbReference type="EMBL" id="CP014873">
    <property type="protein sequence ID" value="ANK62145.1"/>
    <property type="molecule type" value="Genomic_DNA"/>
</dbReference>
<sequence length="135" mass="14919">MNVQDKFDQIMQEAAQVAIATLTVDGQAPDVRIVLFVYLPETHQLLFMSGADSAKVAEITAHSVAAFTTQAVSEQKYARAKQAKIQKVTLTDSMKQAYFDKFPNSAAYAAHNDFFTVDFNSVDVTADKQTETLTF</sequence>
<name>A0A192H1B5_9LACO</name>
<organism evidence="2 3">
    <name type="scientific">Loigolactobacillus backii</name>
    <dbReference type="NCBI Taxonomy" id="375175"/>
    <lineage>
        <taxon>Bacteria</taxon>
        <taxon>Bacillati</taxon>
        <taxon>Bacillota</taxon>
        <taxon>Bacilli</taxon>
        <taxon>Lactobacillales</taxon>
        <taxon>Lactobacillaceae</taxon>
        <taxon>Loigolactobacillus</taxon>
    </lineage>
</organism>
<keyword evidence="3" id="KW-1185">Reference proteome</keyword>
<proteinExistence type="predicted"/>
<dbReference type="SUPFAM" id="SSF50475">
    <property type="entry name" value="FMN-binding split barrel"/>
    <property type="match status" value="1"/>
</dbReference>
<dbReference type="Gene3D" id="2.30.110.10">
    <property type="entry name" value="Electron Transport, Fmn-binding Protein, Chain A"/>
    <property type="match status" value="1"/>
</dbReference>
<evidence type="ECO:0000313" key="2">
    <source>
        <dbReference type="EMBL" id="ANK62145.1"/>
    </source>
</evidence>
<protein>
    <recommendedName>
        <fullName evidence="1">Pyridoxamine 5'-phosphate oxidase-like domain-containing protein</fullName>
    </recommendedName>
</protein>
<dbReference type="AlphaFoldDB" id="A0A192H1B5"/>
<feature type="domain" description="Pyridoxamine 5'-phosphate oxidase-like" evidence="1">
    <location>
        <begin position="11"/>
        <end position="105"/>
    </location>
</feature>
<accession>A0A192H1B5</accession>
<evidence type="ECO:0000313" key="3">
    <source>
        <dbReference type="Proteomes" id="UP000078582"/>
    </source>
</evidence>